<dbReference type="PANTHER" id="PTHR10434">
    <property type="entry name" value="1-ACYL-SN-GLYCEROL-3-PHOSPHATE ACYLTRANSFERASE"/>
    <property type="match status" value="1"/>
</dbReference>
<gene>
    <name evidence="6" type="ORF">QE404_003932</name>
</gene>
<evidence type="ECO:0000313" key="7">
    <source>
        <dbReference type="Proteomes" id="UP001225072"/>
    </source>
</evidence>
<comment type="caution">
    <text evidence="6">The sequence shown here is derived from an EMBL/GenBank/DDBJ whole genome shotgun (WGS) entry which is preliminary data.</text>
</comment>
<keyword evidence="3 6" id="KW-0012">Acyltransferase</keyword>
<name>A0ABU0TP11_9FLAO</name>
<sequence length="249" mass="29132">MAKPVSKILNYLWRIWLFLIAFVFTILFGIPVYILSFNKKHYRYAYYFIRCWSYCMFFGMGLRYELTKLSRQKLDKNQQYVFISNHTSIMDIMLMCILCPDHPICFVGKRELVKIPIFGTIYKRICVMVDRKSARSRADVYRRCAEKMEEGNSIVIFPEGGVPDDTSIILDEFKDGAFILSSKHHSPIVVYTFIGLKEMFPFKASEGYPGKVKVYFNGILEPTLSSKELKMSSFETIKKTLVERCINKK</sequence>
<keyword evidence="4" id="KW-1133">Transmembrane helix</keyword>
<evidence type="ECO:0000256" key="4">
    <source>
        <dbReference type="SAM" id="Phobius"/>
    </source>
</evidence>
<dbReference type="Pfam" id="PF01553">
    <property type="entry name" value="Acyltransferase"/>
    <property type="match status" value="1"/>
</dbReference>
<proteinExistence type="predicted"/>
<dbReference type="GO" id="GO:0003841">
    <property type="term" value="F:1-acylglycerol-3-phosphate O-acyltransferase activity"/>
    <property type="evidence" value="ECO:0007669"/>
    <property type="project" value="UniProtKB-EC"/>
</dbReference>
<keyword evidence="7" id="KW-1185">Reference proteome</keyword>
<evidence type="ECO:0000259" key="5">
    <source>
        <dbReference type="SMART" id="SM00563"/>
    </source>
</evidence>
<reference evidence="6 7" key="1">
    <citation type="submission" date="2023-07" db="EMBL/GenBank/DDBJ databases">
        <title>Functional and genomic diversity of the sorghum phyllosphere microbiome.</title>
        <authorList>
            <person name="Shade A."/>
        </authorList>
    </citation>
    <scope>NUCLEOTIDE SEQUENCE [LARGE SCALE GENOMIC DNA]</scope>
    <source>
        <strain evidence="6 7">SORGH_AS_1064</strain>
    </source>
</reference>
<protein>
    <submittedName>
        <fullName evidence="6">1-acyl-sn-glycerol-3-phosphate acyltransferase</fullName>
        <ecNumber evidence="6">2.3.1.51</ecNumber>
    </submittedName>
</protein>
<evidence type="ECO:0000256" key="1">
    <source>
        <dbReference type="ARBA" id="ARBA00005189"/>
    </source>
</evidence>
<accession>A0ABU0TP11</accession>
<dbReference type="EMBL" id="JAUTAL010000001">
    <property type="protein sequence ID" value="MDQ1098785.1"/>
    <property type="molecule type" value="Genomic_DNA"/>
</dbReference>
<dbReference type="CDD" id="cd07989">
    <property type="entry name" value="LPLAT_AGPAT-like"/>
    <property type="match status" value="1"/>
</dbReference>
<feature type="transmembrane region" description="Helical" evidence="4">
    <location>
        <begin position="12"/>
        <end position="35"/>
    </location>
</feature>
<dbReference type="SMART" id="SM00563">
    <property type="entry name" value="PlsC"/>
    <property type="match status" value="1"/>
</dbReference>
<dbReference type="RefSeq" id="WP_307453286.1">
    <property type="nucleotide sequence ID" value="NZ_JAUTAL010000001.1"/>
</dbReference>
<dbReference type="InterPro" id="IPR002123">
    <property type="entry name" value="Plipid/glycerol_acylTrfase"/>
</dbReference>
<dbReference type="PANTHER" id="PTHR10434:SF11">
    <property type="entry name" value="1-ACYL-SN-GLYCEROL-3-PHOSPHATE ACYLTRANSFERASE"/>
    <property type="match status" value="1"/>
</dbReference>
<dbReference type="EC" id="2.3.1.51" evidence="6"/>
<keyword evidence="2 6" id="KW-0808">Transferase</keyword>
<dbReference type="Proteomes" id="UP001225072">
    <property type="component" value="Unassembled WGS sequence"/>
</dbReference>
<dbReference type="SUPFAM" id="SSF69593">
    <property type="entry name" value="Glycerol-3-phosphate (1)-acyltransferase"/>
    <property type="match status" value="1"/>
</dbReference>
<evidence type="ECO:0000313" key="6">
    <source>
        <dbReference type="EMBL" id="MDQ1098785.1"/>
    </source>
</evidence>
<evidence type="ECO:0000256" key="3">
    <source>
        <dbReference type="ARBA" id="ARBA00023315"/>
    </source>
</evidence>
<organism evidence="6 7">
    <name type="scientific">Chryseobacterium camelliae</name>
    <dbReference type="NCBI Taxonomy" id="1265445"/>
    <lineage>
        <taxon>Bacteria</taxon>
        <taxon>Pseudomonadati</taxon>
        <taxon>Bacteroidota</taxon>
        <taxon>Flavobacteriia</taxon>
        <taxon>Flavobacteriales</taxon>
        <taxon>Weeksellaceae</taxon>
        <taxon>Chryseobacterium group</taxon>
        <taxon>Chryseobacterium</taxon>
    </lineage>
</organism>
<feature type="transmembrane region" description="Helical" evidence="4">
    <location>
        <begin position="47"/>
        <end position="66"/>
    </location>
</feature>
<feature type="domain" description="Phospholipid/glycerol acyltransferase" evidence="5">
    <location>
        <begin position="80"/>
        <end position="196"/>
    </location>
</feature>
<comment type="pathway">
    <text evidence="1">Lipid metabolism.</text>
</comment>
<keyword evidence="4" id="KW-0812">Transmembrane</keyword>
<keyword evidence="4" id="KW-0472">Membrane</keyword>
<evidence type="ECO:0000256" key="2">
    <source>
        <dbReference type="ARBA" id="ARBA00022679"/>
    </source>
</evidence>